<dbReference type="InterPro" id="IPR039910">
    <property type="entry name" value="D15-like"/>
</dbReference>
<feature type="domain" description="POTRA" evidence="10">
    <location>
        <begin position="200"/>
        <end position="279"/>
    </location>
</feature>
<dbReference type="STRING" id="749222.Nitsa_0281"/>
<evidence type="ECO:0000256" key="8">
    <source>
        <dbReference type="NCBIfam" id="TIGR03303"/>
    </source>
</evidence>
<dbReference type="GO" id="GO:0071709">
    <property type="term" value="P:membrane assembly"/>
    <property type="evidence" value="ECO:0007669"/>
    <property type="project" value="InterPro"/>
</dbReference>
<dbReference type="PANTHER" id="PTHR12815">
    <property type="entry name" value="SORTING AND ASSEMBLY MACHINERY SAMM50 PROTEIN FAMILY MEMBER"/>
    <property type="match status" value="1"/>
</dbReference>
<keyword evidence="6" id="KW-0472">Membrane</keyword>
<dbReference type="KEGG" id="nsa:Nitsa_0281"/>
<feature type="signal peptide" evidence="9">
    <location>
        <begin position="1"/>
        <end position="22"/>
    </location>
</feature>
<dbReference type="PANTHER" id="PTHR12815:SF23">
    <property type="entry name" value="OUTER MEMBRANE PROTEIN ASSEMBLY FACTOR BAMA"/>
    <property type="match status" value="1"/>
</dbReference>
<dbReference type="GO" id="GO:0009279">
    <property type="term" value="C:cell outer membrane"/>
    <property type="evidence" value="ECO:0007669"/>
    <property type="project" value="UniProtKB-UniRule"/>
</dbReference>
<organism evidence="11 12">
    <name type="scientific">Nitratifractor salsuginis (strain DSM 16511 / JCM 12458 / E9I37-1)</name>
    <dbReference type="NCBI Taxonomy" id="749222"/>
    <lineage>
        <taxon>Bacteria</taxon>
        <taxon>Pseudomonadati</taxon>
        <taxon>Campylobacterota</taxon>
        <taxon>Epsilonproteobacteria</taxon>
        <taxon>Campylobacterales</taxon>
        <taxon>Sulfurovaceae</taxon>
        <taxon>Nitratifractor</taxon>
    </lineage>
</organism>
<dbReference type="Pfam" id="PF01103">
    <property type="entry name" value="Omp85"/>
    <property type="match status" value="1"/>
</dbReference>
<feature type="domain" description="POTRA" evidence="10">
    <location>
        <begin position="282"/>
        <end position="354"/>
    </location>
</feature>
<evidence type="ECO:0000313" key="12">
    <source>
        <dbReference type="Proteomes" id="UP000008633"/>
    </source>
</evidence>
<dbReference type="RefSeq" id="WP_013553249.1">
    <property type="nucleotide sequence ID" value="NC_014935.1"/>
</dbReference>
<keyword evidence="5" id="KW-0677">Repeat</keyword>
<keyword evidence="7" id="KW-0998">Cell outer membrane</keyword>
<evidence type="ECO:0000256" key="1">
    <source>
        <dbReference type="ARBA" id="ARBA00004370"/>
    </source>
</evidence>
<dbReference type="Pfam" id="PF07244">
    <property type="entry name" value="POTRA"/>
    <property type="match status" value="4"/>
</dbReference>
<dbReference type="EMBL" id="CP002452">
    <property type="protein sequence ID" value="ADV45552.1"/>
    <property type="molecule type" value="Genomic_DNA"/>
</dbReference>
<evidence type="ECO:0000313" key="11">
    <source>
        <dbReference type="EMBL" id="ADV45552.1"/>
    </source>
</evidence>
<evidence type="ECO:0000256" key="2">
    <source>
        <dbReference type="ARBA" id="ARBA00022452"/>
    </source>
</evidence>
<evidence type="ECO:0000256" key="5">
    <source>
        <dbReference type="ARBA" id="ARBA00022737"/>
    </source>
</evidence>
<dbReference type="eggNOG" id="COG4775">
    <property type="taxonomic scope" value="Bacteria"/>
</dbReference>
<dbReference type="InterPro" id="IPR023707">
    <property type="entry name" value="OM_assembly_BamA"/>
</dbReference>
<keyword evidence="2" id="KW-1134">Transmembrane beta strand</keyword>
<dbReference type="PIRSF" id="PIRSF006076">
    <property type="entry name" value="OM_assembly_OMP85"/>
    <property type="match status" value="1"/>
</dbReference>
<name>E6WZH2_NITSE</name>
<evidence type="ECO:0000256" key="4">
    <source>
        <dbReference type="ARBA" id="ARBA00022729"/>
    </source>
</evidence>
<feature type="chain" id="PRO_5003212602" description="Outer membrane protein assembly factor BamA" evidence="9">
    <location>
        <begin position="23"/>
        <end position="701"/>
    </location>
</feature>
<dbReference type="NCBIfam" id="TIGR03303">
    <property type="entry name" value="OM_YaeT"/>
    <property type="match status" value="1"/>
</dbReference>
<dbReference type="AlphaFoldDB" id="E6WZH2"/>
<dbReference type="InterPro" id="IPR034746">
    <property type="entry name" value="POTRA"/>
</dbReference>
<gene>
    <name evidence="11" type="ordered locus">Nitsa_0281</name>
</gene>
<keyword evidence="4 9" id="KW-0732">Signal</keyword>
<evidence type="ECO:0000256" key="7">
    <source>
        <dbReference type="ARBA" id="ARBA00023237"/>
    </source>
</evidence>
<keyword evidence="12" id="KW-1185">Reference proteome</keyword>
<dbReference type="OrthoDB" id="9803054at2"/>
<dbReference type="PROSITE" id="PS51779">
    <property type="entry name" value="POTRA"/>
    <property type="match status" value="2"/>
</dbReference>
<dbReference type="Gene3D" id="2.40.160.50">
    <property type="entry name" value="membrane protein fhac: a member of the omp85/tpsb transporter family"/>
    <property type="match status" value="1"/>
</dbReference>
<evidence type="ECO:0000256" key="3">
    <source>
        <dbReference type="ARBA" id="ARBA00022692"/>
    </source>
</evidence>
<dbReference type="InterPro" id="IPR010827">
    <property type="entry name" value="BamA/TamA_POTRA"/>
</dbReference>
<dbReference type="InterPro" id="IPR000184">
    <property type="entry name" value="Bac_surfAg_D15"/>
</dbReference>
<dbReference type="Proteomes" id="UP000008633">
    <property type="component" value="Chromosome"/>
</dbReference>
<dbReference type="Gene3D" id="3.10.20.310">
    <property type="entry name" value="membrane protein fhac"/>
    <property type="match status" value="4"/>
</dbReference>
<dbReference type="HOGENOM" id="CLU_007664_1_1_7"/>
<comment type="subcellular location">
    <subcellularLocation>
        <location evidence="1">Membrane</location>
    </subcellularLocation>
</comment>
<keyword evidence="3" id="KW-0812">Transmembrane</keyword>
<accession>E6WZH2</accession>
<proteinExistence type="predicted"/>
<evidence type="ECO:0000259" key="10">
    <source>
        <dbReference type="PROSITE" id="PS51779"/>
    </source>
</evidence>
<sequence>MLKKVMIMLVMALAVVSVEASAALPKKAAITNIEIEGISDADKLMKVIGLKKGDLYTPEKIQHAKTAIIKSLEAQGLYGTTVETKVKPVNDGVAITFDVNKGEEIKIKKVKFVGNKQVPASDLEDHLVNKEGTWFSWIPIIGGGGGKAVPDQLPYDQLRIREAYLERGYLDAKVAEPLMKMDFNKHEAEVTYVVHEGEQYKVADIKIQGKVPGLDTNQLMEELKLKPGKVFDVRKLRHDLKTIQEKVGDLGYAFAEVKPLFKKDPKKHTVSATYVINPHKKVKIHDVIITGNTKTLDYVIRRYVYLAPGDYFSYTDLQDTKKELQRTGFFDKVVVKPQRINDQEMDLIVEVTEAQTGSISGGIGYGSYDGFMINAGVSDRNLFGTGIAGSLNLEYGQKSHNYALSITDPRVFNTLFSFSVGVYDSRQEYDYDDTDDTQDYTVDRTGGWFSFGRKIGRHWHASLGYSYSDVDYHDYVLSDDFDTEDIKPYESYKKSSILGSVVFDNTDDYYVPREGIYSKLSLEYAGAGGDAEFWKSDLKFAAYYGMEDMIDYDLILRYKLHAGYMDDDGYTPIAEMYTLGGARDGVRGYSPGSISPRYTDSDGRKYIAGGNQIVVNSVEASIPLDMITNNMRLTGFVDYGMIRNTIYKNVDDSGWIDRASAGAQIEWRSPFGPINLVFAYPINKKSGDDTSVFEFSMGRKF</sequence>
<evidence type="ECO:0000256" key="6">
    <source>
        <dbReference type="ARBA" id="ARBA00023136"/>
    </source>
</evidence>
<reference evidence="11 12" key="1">
    <citation type="journal article" date="2011" name="Stand. Genomic Sci.">
        <title>Complete genome sequence of Nitratifractor salsuginis type strain (E9I37-1).</title>
        <authorList>
            <person name="Anderson I."/>
            <person name="Sikorski J."/>
            <person name="Zeytun A."/>
            <person name="Nolan M."/>
            <person name="Lapidus A."/>
            <person name="Lucas S."/>
            <person name="Hammon N."/>
            <person name="Deshpande S."/>
            <person name="Cheng J.F."/>
            <person name="Tapia R."/>
            <person name="Han C."/>
            <person name="Goodwin L."/>
            <person name="Pitluck S."/>
            <person name="Liolios K."/>
            <person name="Pagani I."/>
            <person name="Ivanova N."/>
            <person name="Huntemann M."/>
            <person name="Mavromatis K."/>
            <person name="Ovchinikova G."/>
            <person name="Pati A."/>
            <person name="Chen A."/>
            <person name="Palaniappan K."/>
            <person name="Land M."/>
            <person name="Hauser L."/>
            <person name="Brambilla E.M."/>
            <person name="Ngatchou-Djao O.D."/>
            <person name="Rohde M."/>
            <person name="Tindall B.J."/>
            <person name="Goker M."/>
            <person name="Detter J.C."/>
            <person name="Woyke T."/>
            <person name="Bristow J."/>
            <person name="Eisen J.A."/>
            <person name="Markowitz V."/>
            <person name="Hugenholtz P."/>
            <person name="Klenk H.P."/>
            <person name="Kyrpides N.C."/>
        </authorList>
    </citation>
    <scope>NUCLEOTIDE SEQUENCE [LARGE SCALE GENOMIC DNA]</scope>
    <source>
        <strain evidence="12">DSM 16511 / JCM 12458 / E9I37-1</strain>
    </source>
</reference>
<reference evidence="12" key="2">
    <citation type="submission" date="2011-01" db="EMBL/GenBank/DDBJ databases">
        <title>The complete genome of Nitratifractor salsuginis DSM 16511.</title>
        <authorList>
            <consortium name="US DOE Joint Genome Institute (JGI-PGF)"/>
            <person name="Lucas S."/>
            <person name="Copeland A."/>
            <person name="Lapidus A."/>
            <person name="Bruce D."/>
            <person name="Goodwin L."/>
            <person name="Pitluck S."/>
            <person name="Kyrpides N."/>
            <person name="Mavromatis K."/>
            <person name="Ivanova N."/>
            <person name="Mikhailova N."/>
            <person name="Zeytun A."/>
            <person name="Detter J.C."/>
            <person name="Tapia R."/>
            <person name="Han C."/>
            <person name="Land M."/>
            <person name="Hauser L."/>
            <person name="Markowitz V."/>
            <person name="Cheng J.-F."/>
            <person name="Hugenholtz P."/>
            <person name="Woyke T."/>
            <person name="Wu D."/>
            <person name="Tindall B."/>
            <person name="Schuetze A."/>
            <person name="Brambilla E."/>
            <person name="Klenk H.-P."/>
            <person name="Eisen J.A."/>
        </authorList>
    </citation>
    <scope>NUCLEOTIDE SEQUENCE [LARGE SCALE GENOMIC DNA]</scope>
    <source>
        <strain evidence="12">DSM 16511 / JCM 12458 / E9I37-1</strain>
    </source>
</reference>
<protein>
    <recommendedName>
        <fullName evidence="8">Outer membrane protein assembly factor BamA</fullName>
    </recommendedName>
</protein>
<evidence type="ECO:0000256" key="9">
    <source>
        <dbReference type="SAM" id="SignalP"/>
    </source>
</evidence>